<dbReference type="eggNOG" id="KOG3190">
    <property type="taxonomic scope" value="Eukaryota"/>
</dbReference>
<sequence>MAISDALNKRLRARRDEEEEEDDFEDELLSDEMEGSEEDGRKSEEDDDQDDEQDGDEDLSDAQSIQSANDREAIQSEFRQISFGALAKAQNSIGKKRKRGAEDKSDTRTDDKKPSSTLDDIRERLRKAREQKLGLTNNNNNNNNQNNNNGYHSKPKPPPRSSKHAPAVQSSKVAVSRKRTIIEPTTVKSRDPRFDPTVVKSSSSVRRNNSSAENAYSFLDEYRASEIKQLKEQLSKTKDATQKEELKRAITSATDRQRALDNRKREREVLQEHKKKEKQLIKEGKKSQPYFLKKSELKREVLKKKYESMGSKERAKALERRRKKVASKEKKDLPWARRGMEN</sequence>
<comment type="caution">
    <text evidence="13">The sequence shown here is derived from an EMBL/GenBank/DDBJ whole genome shotgun (WGS) entry which is preliminary data.</text>
</comment>
<evidence type="ECO:0000256" key="7">
    <source>
        <dbReference type="ARBA" id="ARBA00023054"/>
    </source>
</evidence>
<dbReference type="PANTHER" id="PTHR21738">
    <property type="entry name" value="RIBOSOMAL RNA PROCESSING PROTEIN 36 HOMOLOG"/>
    <property type="match status" value="1"/>
</dbReference>
<evidence type="ECO:0000256" key="10">
    <source>
        <dbReference type="ARBA" id="ARBA00025053"/>
    </source>
</evidence>
<feature type="compositionally biased region" description="Low complexity" evidence="12">
    <location>
        <begin position="137"/>
        <end position="149"/>
    </location>
</feature>
<name>A0A093VD81_TALMA</name>
<dbReference type="GO" id="GO:0005730">
    <property type="term" value="C:nucleolus"/>
    <property type="evidence" value="ECO:0007669"/>
    <property type="project" value="UniProtKB-SubCell"/>
</dbReference>
<organism evidence="13">
    <name type="scientific">Talaromyces marneffei PM1</name>
    <dbReference type="NCBI Taxonomy" id="1077442"/>
    <lineage>
        <taxon>Eukaryota</taxon>
        <taxon>Fungi</taxon>
        <taxon>Dikarya</taxon>
        <taxon>Ascomycota</taxon>
        <taxon>Pezizomycotina</taxon>
        <taxon>Eurotiomycetes</taxon>
        <taxon>Eurotiomycetidae</taxon>
        <taxon>Eurotiales</taxon>
        <taxon>Trichocomaceae</taxon>
        <taxon>Talaromyces</taxon>
        <taxon>Talaromyces sect. Talaromyces</taxon>
    </lineage>
</organism>
<feature type="region of interest" description="Disordered" evidence="12">
    <location>
        <begin position="305"/>
        <end position="342"/>
    </location>
</feature>
<accession>A0A093VD81</accession>
<keyword evidence="9 11" id="KW-0687">Ribonucleoprotein</keyword>
<dbReference type="InterPro" id="IPR009292">
    <property type="entry name" value="RRP36"/>
</dbReference>
<evidence type="ECO:0000256" key="11">
    <source>
        <dbReference type="RuleBase" id="RU368027"/>
    </source>
</evidence>
<evidence type="ECO:0000256" key="12">
    <source>
        <dbReference type="SAM" id="MobiDB-lite"/>
    </source>
</evidence>
<feature type="compositionally biased region" description="Basic residues" evidence="12">
    <location>
        <begin position="153"/>
        <end position="163"/>
    </location>
</feature>
<evidence type="ECO:0000256" key="8">
    <source>
        <dbReference type="ARBA" id="ARBA00023242"/>
    </source>
</evidence>
<feature type="compositionally biased region" description="Acidic residues" evidence="12">
    <location>
        <begin position="17"/>
        <end position="37"/>
    </location>
</feature>
<feature type="region of interest" description="Disordered" evidence="12">
    <location>
        <begin position="1"/>
        <end position="213"/>
    </location>
</feature>
<dbReference type="PANTHER" id="PTHR21738:SF0">
    <property type="entry name" value="RIBOSOMAL RNA PROCESSING PROTEIN 36 HOMOLOG"/>
    <property type="match status" value="1"/>
</dbReference>
<dbReference type="Pfam" id="PF06102">
    <property type="entry name" value="RRP36"/>
    <property type="match status" value="1"/>
</dbReference>
<comment type="similarity">
    <text evidence="2 11">Belongs to the RRP36 family.</text>
</comment>
<feature type="compositionally biased region" description="Basic and acidic residues" evidence="12">
    <location>
        <begin position="100"/>
        <end position="132"/>
    </location>
</feature>
<reference evidence="13" key="1">
    <citation type="journal article" date="2014" name="PLoS Genet.">
        <title>Signature Gene Expression Reveals Novel Clues to the Molecular Mechanisms of Dimorphic Transition in Penicillium marneffei.</title>
        <authorList>
            <person name="Yang E."/>
            <person name="Wang G."/>
            <person name="Cai J."/>
            <person name="Woo P.C."/>
            <person name="Lau S.K."/>
            <person name="Yuen K.-Y."/>
            <person name="Chow W.-N."/>
            <person name="Lin X."/>
        </authorList>
    </citation>
    <scope>NUCLEOTIDE SEQUENCE [LARGE SCALE GENOMIC DNA]</scope>
    <source>
        <strain evidence="13">PM1</strain>
    </source>
</reference>
<feature type="compositionally biased region" description="Basic and acidic residues" evidence="12">
    <location>
        <begin position="305"/>
        <end position="318"/>
    </location>
</feature>
<comment type="function">
    <text evidence="10 11">Component of the 90S pre-ribosome involved in the maturation of rRNAs. Required for early cleavages of the pre-RNAs in the 40S ribosomal subunit maturation pathway.</text>
</comment>
<evidence type="ECO:0000256" key="1">
    <source>
        <dbReference type="ARBA" id="ARBA00004604"/>
    </source>
</evidence>
<protein>
    <recommendedName>
        <fullName evidence="4 11">rRNA biogenesis protein RRP36</fullName>
    </recommendedName>
</protein>
<evidence type="ECO:0000256" key="6">
    <source>
        <dbReference type="ARBA" id="ARBA00022552"/>
    </source>
</evidence>
<keyword evidence="8 11" id="KW-0539">Nucleus</keyword>
<feature type="region of interest" description="Disordered" evidence="12">
    <location>
        <begin position="235"/>
        <end position="285"/>
    </location>
</feature>
<proteinExistence type="inferred from homology"/>
<evidence type="ECO:0000256" key="5">
    <source>
        <dbReference type="ARBA" id="ARBA00022517"/>
    </source>
</evidence>
<feature type="compositionally biased region" description="Basic and acidic residues" evidence="12">
    <location>
        <begin position="235"/>
        <end position="248"/>
    </location>
</feature>
<feature type="compositionally biased region" description="Acidic residues" evidence="12">
    <location>
        <begin position="45"/>
        <end position="60"/>
    </location>
</feature>
<dbReference type="AlphaFoldDB" id="A0A093VD81"/>
<dbReference type="HOGENOM" id="CLU_048802_0_0_1"/>
<keyword evidence="6 11" id="KW-0698">rRNA processing</keyword>
<evidence type="ECO:0000256" key="2">
    <source>
        <dbReference type="ARBA" id="ARBA00009418"/>
    </source>
</evidence>
<gene>
    <name evidence="13" type="ORF">GQ26_0082970</name>
</gene>
<evidence type="ECO:0000256" key="4">
    <source>
        <dbReference type="ARBA" id="ARBA00016695"/>
    </source>
</evidence>
<evidence type="ECO:0000256" key="9">
    <source>
        <dbReference type="ARBA" id="ARBA00023274"/>
    </source>
</evidence>
<evidence type="ECO:0000256" key="3">
    <source>
        <dbReference type="ARBA" id="ARBA00011167"/>
    </source>
</evidence>
<keyword evidence="7" id="KW-0175">Coiled coil</keyword>
<dbReference type="GO" id="GO:0030686">
    <property type="term" value="C:90S preribosome"/>
    <property type="evidence" value="ECO:0007669"/>
    <property type="project" value="TreeGrafter"/>
</dbReference>
<comment type="subcellular location">
    <subcellularLocation>
        <location evidence="1 11">Nucleus</location>
        <location evidence="1 11">Nucleolus</location>
    </subcellularLocation>
</comment>
<feature type="compositionally biased region" description="Low complexity" evidence="12">
    <location>
        <begin position="198"/>
        <end position="211"/>
    </location>
</feature>
<keyword evidence="5 11" id="KW-0690">Ribosome biogenesis</keyword>
<feature type="compositionally biased region" description="Basic and acidic residues" evidence="12">
    <location>
        <begin position="326"/>
        <end position="342"/>
    </location>
</feature>
<comment type="subunit">
    <text evidence="3 11">Associates with 90S and pre-40S pre-ribosomal particles.</text>
</comment>
<dbReference type="EMBL" id="JPOX01000008">
    <property type="protein sequence ID" value="KFX50150.1"/>
    <property type="molecule type" value="Genomic_DNA"/>
</dbReference>
<dbReference type="GO" id="GO:0000462">
    <property type="term" value="P:maturation of SSU-rRNA from tricistronic rRNA transcript (SSU-rRNA, 5.8S rRNA, LSU-rRNA)"/>
    <property type="evidence" value="ECO:0007669"/>
    <property type="project" value="TreeGrafter"/>
</dbReference>
<feature type="compositionally biased region" description="Basic and acidic residues" evidence="12">
    <location>
        <begin position="255"/>
        <end position="285"/>
    </location>
</feature>
<evidence type="ECO:0000313" key="13">
    <source>
        <dbReference type="EMBL" id="KFX50150.1"/>
    </source>
</evidence>